<reference evidence="8" key="1">
    <citation type="journal article" date="2021" name="Genome Biol. Evol.">
        <title>A High-Quality Reference Genome for a Parasitic Bivalve with Doubly Uniparental Inheritance (Bivalvia: Unionida).</title>
        <authorList>
            <person name="Smith C.H."/>
        </authorList>
    </citation>
    <scope>NUCLEOTIDE SEQUENCE</scope>
    <source>
        <strain evidence="8">CHS0354</strain>
    </source>
</reference>
<evidence type="ECO:0000256" key="2">
    <source>
        <dbReference type="ARBA" id="ARBA00022771"/>
    </source>
</evidence>
<comment type="caution">
    <text evidence="8">The sequence shown here is derived from an EMBL/GenBank/DDBJ whole genome shotgun (WGS) entry which is preliminary data.</text>
</comment>
<comment type="similarity">
    <text evidence="4">Belongs to the ZNF277 family.</text>
</comment>
<dbReference type="InterPro" id="IPR036236">
    <property type="entry name" value="Znf_C2H2_sf"/>
</dbReference>
<proteinExistence type="inferred from homology"/>
<dbReference type="PROSITE" id="PS00028">
    <property type="entry name" value="ZINC_FINGER_C2H2_1"/>
    <property type="match status" value="2"/>
</dbReference>
<evidence type="ECO:0000256" key="4">
    <source>
        <dbReference type="ARBA" id="ARBA00034119"/>
    </source>
</evidence>
<feature type="compositionally biased region" description="Low complexity" evidence="6">
    <location>
        <begin position="1"/>
        <end position="21"/>
    </location>
</feature>
<protein>
    <recommendedName>
        <fullName evidence="7">C2H2-type domain-containing protein</fullName>
    </recommendedName>
</protein>
<name>A0AAE0SZP3_9BIVA</name>
<dbReference type="EMBL" id="JAEAOA010000703">
    <property type="protein sequence ID" value="KAK3600694.1"/>
    <property type="molecule type" value="Genomic_DNA"/>
</dbReference>
<dbReference type="SMART" id="SM00355">
    <property type="entry name" value="ZnF_C2H2"/>
    <property type="match status" value="5"/>
</dbReference>
<evidence type="ECO:0000259" key="7">
    <source>
        <dbReference type="PROSITE" id="PS50157"/>
    </source>
</evidence>
<dbReference type="PROSITE" id="PS50157">
    <property type="entry name" value="ZINC_FINGER_C2H2_2"/>
    <property type="match status" value="2"/>
</dbReference>
<keyword evidence="9" id="KW-1185">Reference proteome</keyword>
<keyword evidence="3" id="KW-0862">Zinc</keyword>
<evidence type="ECO:0000313" key="8">
    <source>
        <dbReference type="EMBL" id="KAK3600694.1"/>
    </source>
</evidence>
<feature type="domain" description="C2H2-type" evidence="7">
    <location>
        <begin position="345"/>
        <end position="374"/>
    </location>
</feature>
<dbReference type="PANTHER" id="PTHR13267:SF3">
    <property type="entry name" value="ZINC FINGER PROTEIN 277"/>
    <property type="match status" value="1"/>
</dbReference>
<reference evidence="8" key="3">
    <citation type="submission" date="2023-05" db="EMBL/GenBank/DDBJ databases">
        <authorList>
            <person name="Smith C.H."/>
        </authorList>
    </citation>
    <scope>NUCLEOTIDE SEQUENCE</scope>
    <source>
        <strain evidence="8">CHS0354</strain>
        <tissue evidence="8">Mantle</tissue>
    </source>
</reference>
<dbReference type="SUPFAM" id="SSF57667">
    <property type="entry name" value="beta-beta-alpha zinc fingers"/>
    <property type="match status" value="2"/>
</dbReference>
<dbReference type="InterPro" id="IPR040048">
    <property type="entry name" value="ZNF277"/>
</dbReference>
<evidence type="ECO:0000256" key="1">
    <source>
        <dbReference type="ARBA" id="ARBA00022723"/>
    </source>
</evidence>
<evidence type="ECO:0000256" key="3">
    <source>
        <dbReference type="ARBA" id="ARBA00022833"/>
    </source>
</evidence>
<feature type="compositionally biased region" description="Acidic residues" evidence="6">
    <location>
        <begin position="265"/>
        <end position="279"/>
    </location>
</feature>
<feature type="region of interest" description="Disordered" evidence="6">
    <location>
        <begin position="1"/>
        <end position="24"/>
    </location>
</feature>
<keyword evidence="1" id="KW-0479">Metal-binding</keyword>
<accession>A0AAE0SZP3</accession>
<dbReference type="Pfam" id="PF12756">
    <property type="entry name" value="zf-C2H2_2"/>
    <property type="match status" value="2"/>
</dbReference>
<dbReference type="InterPro" id="IPR041661">
    <property type="entry name" value="ZN622/Rei1/Reh1_Znf-C2H2"/>
</dbReference>
<dbReference type="GO" id="GO:0008270">
    <property type="term" value="F:zinc ion binding"/>
    <property type="evidence" value="ECO:0007669"/>
    <property type="project" value="UniProtKB-KW"/>
</dbReference>
<dbReference type="PANTHER" id="PTHR13267">
    <property type="entry name" value="ZINC FINGER PROTEIN 277"/>
    <property type="match status" value="1"/>
</dbReference>
<gene>
    <name evidence="8" type="ORF">CHS0354_011376</name>
</gene>
<dbReference type="Proteomes" id="UP001195483">
    <property type="component" value="Unassembled WGS sequence"/>
</dbReference>
<feature type="region of interest" description="Disordered" evidence="6">
    <location>
        <begin position="259"/>
        <end position="279"/>
    </location>
</feature>
<organism evidence="8 9">
    <name type="scientific">Potamilus streckersoni</name>
    <dbReference type="NCBI Taxonomy" id="2493646"/>
    <lineage>
        <taxon>Eukaryota</taxon>
        <taxon>Metazoa</taxon>
        <taxon>Spiralia</taxon>
        <taxon>Lophotrochozoa</taxon>
        <taxon>Mollusca</taxon>
        <taxon>Bivalvia</taxon>
        <taxon>Autobranchia</taxon>
        <taxon>Heteroconchia</taxon>
        <taxon>Palaeoheterodonta</taxon>
        <taxon>Unionida</taxon>
        <taxon>Unionoidea</taxon>
        <taxon>Unionidae</taxon>
        <taxon>Ambleminae</taxon>
        <taxon>Lampsilini</taxon>
        <taxon>Potamilus</taxon>
    </lineage>
</organism>
<keyword evidence="2 5" id="KW-0863">Zinc-finger</keyword>
<evidence type="ECO:0000313" key="9">
    <source>
        <dbReference type="Proteomes" id="UP001195483"/>
    </source>
</evidence>
<sequence length="444" mass="52338">MDAPVLESLSFPASSDSSFPEDTQRSAGAVISQMAIPCMMCSEANFDLPSQEKELLQHLFANHKLVIADVNLIPDLKSYILYWKQRLKDENPEDFFSIIKTEKKDKNETKEEEYYLLSDTHPEDRQLRDFLQRRKLERVLGCQQREREDTQFSRGCLFCKQHFTGNRALLFDHMAEDHNFNIGQPDNLVFTNELLAKLDEKFNSLQCLYCEKTFRDRNTLKEHMRKKQHRKINPMNSEYDKFYVINYLEIGKNWEAIQSQKDVPEDTDDTDNTESEDEWSGWEEEAGCQAVCLYCEFTSSNAEKLRSHMSELHDFDLQEVKLRLALNFYQQVKLVNFIRRQVHLGICIGCQQKFTTKVELTDHMHLEVHTNKIPEQAVWDQPQYFFPTYENDNLLCQLDFEDDNSPEDENTLKRNPEVPVLAEDRVIPETILSEERLRKEIIMS</sequence>
<feature type="domain" description="C2H2-type" evidence="7">
    <location>
        <begin position="205"/>
        <end position="234"/>
    </location>
</feature>
<reference evidence="8" key="2">
    <citation type="journal article" date="2021" name="Genome Biol. Evol.">
        <title>Developing a high-quality reference genome for a parasitic bivalve with doubly uniparental inheritance (Bivalvia: Unionida).</title>
        <authorList>
            <person name="Smith C.H."/>
        </authorList>
    </citation>
    <scope>NUCLEOTIDE SEQUENCE</scope>
    <source>
        <strain evidence="8">CHS0354</strain>
        <tissue evidence="8">Mantle</tissue>
    </source>
</reference>
<dbReference type="AlphaFoldDB" id="A0AAE0SZP3"/>
<evidence type="ECO:0000256" key="6">
    <source>
        <dbReference type="SAM" id="MobiDB-lite"/>
    </source>
</evidence>
<dbReference type="Gene3D" id="3.30.160.60">
    <property type="entry name" value="Classic Zinc Finger"/>
    <property type="match status" value="2"/>
</dbReference>
<evidence type="ECO:0000256" key="5">
    <source>
        <dbReference type="PROSITE-ProRule" id="PRU00042"/>
    </source>
</evidence>
<dbReference type="InterPro" id="IPR013087">
    <property type="entry name" value="Znf_C2H2_type"/>
</dbReference>